<proteinExistence type="predicted"/>
<protein>
    <submittedName>
        <fullName evidence="1">Uncharacterized protein</fullName>
    </submittedName>
</protein>
<evidence type="ECO:0000313" key="2">
    <source>
        <dbReference type="Proteomes" id="UP000252519"/>
    </source>
</evidence>
<keyword evidence="2" id="KW-1185">Reference proteome</keyword>
<accession>A0A368HCF7</accession>
<dbReference type="EMBL" id="JOJR01000004">
    <property type="protein sequence ID" value="RCN52997.1"/>
    <property type="molecule type" value="Genomic_DNA"/>
</dbReference>
<name>A0A368HCF7_ANCCA</name>
<dbReference type="AlphaFoldDB" id="A0A368HCF7"/>
<gene>
    <name evidence="1" type="ORF">ANCCAN_00994</name>
</gene>
<evidence type="ECO:0000313" key="1">
    <source>
        <dbReference type="EMBL" id="RCN52997.1"/>
    </source>
</evidence>
<dbReference type="Proteomes" id="UP000252519">
    <property type="component" value="Unassembled WGS sequence"/>
</dbReference>
<organism evidence="1 2">
    <name type="scientific">Ancylostoma caninum</name>
    <name type="common">Dog hookworm</name>
    <dbReference type="NCBI Taxonomy" id="29170"/>
    <lineage>
        <taxon>Eukaryota</taxon>
        <taxon>Metazoa</taxon>
        <taxon>Ecdysozoa</taxon>
        <taxon>Nematoda</taxon>
        <taxon>Chromadorea</taxon>
        <taxon>Rhabditida</taxon>
        <taxon>Rhabditina</taxon>
        <taxon>Rhabditomorpha</taxon>
        <taxon>Strongyloidea</taxon>
        <taxon>Ancylostomatidae</taxon>
        <taxon>Ancylostomatinae</taxon>
        <taxon>Ancylostoma</taxon>
    </lineage>
</organism>
<dbReference type="OrthoDB" id="5890757at2759"/>
<comment type="caution">
    <text evidence="1">The sequence shown here is derived from an EMBL/GenBank/DDBJ whole genome shotgun (WGS) entry which is preliminary data.</text>
</comment>
<reference evidence="1 2" key="1">
    <citation type="submission" date="2014-10" db="EMBL/GenBank/DDBJ databases">
        <title>Draft genome of the hookworm Ancylostoma caninum.</title>
        <authorList>
            <person name="Mitreva M."/>
        </authorList>
    </citation>
    <scope>NUCLEOTIDE SEQUENCE [LARGE SCALE GENOMIC DNA]</scope>
    <source>
        <strain evidence="1 2">Baltimore</strain>
    </source>
</reference>
<feature type="non-terminal residue" evidence="1">
    <location>
        <position position="48"/>
    </location>
</feature>
<sequence length="48" mass="5482">MPEVNTLYSEGPKETLNVKAIVRGWKHRLQLMSHEKKFGCTVLLGQTI</sequence>